<feature type="transmembrane region" description="Helical" evidence="4">
    <location>
        <begin position="6"/>
        <end position="29"/>
    </location>
</feature>
<organism evidence="6 7">
    <name type="scientific">Marinifilum breve</name>
    <dbReference type="NCBI Taxonomy" id="2184082"/>
    <lineage>
        <taxon>Bacteria</taxon>
        <taxon>Pseudomonadati</taxon>
        <taxon>Bacteroidota</taxon>
        <taxon>Bacteroidia</taxon>
        <taxon>Marinilabiliales</taxon>
        <taxon>Marinifilaceae</taxon>
    </lineage>
</organism>
<dbReference type="PANTHER" id="PTHR43280:SF29">
    <property type="entry name" value="ARAC-FAMILY TRANSCRIPTIONAL REGULATOR"/>
    <property type="match status" value="1"/>
</dbReference>
<evidence type="ECO:0000313" key="6">
    <source>
        <dbReference type="EMBL" id="PXX97036.1"/>
    </source>
</evidence>
<evidence type="ECO:0000256" key="3">
    <source>
        <dbReference type="ARBA" id="ARBA00023163"/>
    </source>
</evidence>
<dbReference type="PROSITE" id="PS01124">
    <property type="entry name" value="HTH_ARAC_FAMILY_2"/>
    <property type="match status" value="1"/>
</dbReference>
<reference evidence="6 7" key="1">
    <citation type="submission" date="2018-05" db="EMBL/GenBank/DDBJ databases">
        <title>Marinifilum breve JC075T sp. nov., a marine bacterium isolated from Yongle Blue Hole in the South China Sea.</title>
        <authorList>
            <person name="Fu T."/>
        </authorList>
    </citation>
    <scope>NUCLEOTIDE SEQUENCE [LARGE SCALE GENOMIC DNA]</scope>
    <source>
        <strain evidence="6 7">JC075</strain>
    </source>
</reference>
<dbReference type="InterPro" id="IPR018060">
    <property type="entry name" value="HTH_AraC"/>
</dbReference>
<feature type="transmembrane region" description="Helical" evidence="4">
    <location>
        <begin position="36"/>
        <end position="56"/>
    </location>
</feature>
<dbReference type="Gene3D" id="1.10.10.60">
    <property type="entry name" value="Homeodomain-like"/>
    <property type="match status" value="1"/>
</dbReference>
<feature type="domain" description="HTH araC/xylS-type" evidence="5">
    <location>
        <begin position="259"/>
        <end position="367"/>
    </location>
</feature>
<feature type="transmembrane region" description="Helical" evidence="4">
    <location>
        <begin position="198"/>
        <end position="220"/>
    </location>
</feature>
<dbReference type="Pfam" id="PF12833">
    <property type="entry name" value="HTH_18"/>
    <property type="match status" value="1"/>
</dbReference>
<evidence type="ECO:0000256" key="4">
    <source>
        <dbReference type="SAM" id="Phobius"/>
    </source>
</evidence>
<feature type="transmembrane region" description="Helical" evidence="4">
    <location>
        <begin position="131"/>
        <end position="153"/>
    </location>
</feature>
<name>A0A2V3ZWT8_9BACT</name>
<dbReference type="EMBL" id="QFLI01000010">
    <property type="protein sequence ID" value="PXX97036.1"/>
    <property type="molecule type" value="Genomic_DNA"/>
</dbReference>
<keyword evidence="7" id="KW-1185">Reference proteome</keyword>
<dbReference type="InterPro" id="IPR009057">
    <property type="entry name" value="Homeodomain-like_sf"/>
</dbReference>
<proteinExistence type="predicted"/>
<dbReference type="SUPFAM" id="SSF46689">
    <property type="entry name" value="Homeodomain-like"/>
    <property type="match status" value="1"/>
</dbReference>
<dbReference type="Proteomes" id="UP000248079">
    <property type="component" value="Unassembled WGS sequence"/>
</dbReference>
<dbReference type="PANTHER" id="PTHR43280">
    <property type="entry name" value="ARAC-FAMILY TRANSCRIPTIONAL REGULATOR"/>
    <property type="match status" value="1"/>
</dbReference>
<dbReference type="GO" id="GO:0003700">
    <property type="term" value="F:DNA-binding transcription factor activity"/>
    <property type="evidence" value="ECO:0007669"/>
    <property type="project" value="InterPro"/>
</dbReference>
<feature type="transmembrane region" description="Helical" evidence="4">
    <location>
        <begin position="99"/>
        <end position="119"/>
    </location>
</feature>
<dbReference type="GO" id="GO:0043565">
    <property type="term" value="F:sequence-specific DNA binding"/>
    <property type="evidence" value="ECO:0007669"/>
    <property type="project" value="InterPro"/>
</dbReference>
<evidence type="ECO:0000259" key="5">
    <source>
        <dbReference type="PROSITE" id="PS01124"/>
    </source>
</evidence>
<keyword evidence="4" id="KW-1133">Transmembrane helix</keyword>
<dbReference type="PROSITE" id="PS00041">
    <property type="entry name" value="HTH_ARAC_FAMILY_1"/>
    <property type="match status" value="1"/>
</dbReference>
<keyword evidence="4" id="KW-0812">Transmembrane</keyword>
<accession>A0A2V3ZWT8</accession>
<comment type="caution">
    <text evidence="6">The sequence shown here is derived from an EMBL/GenBank/DDBJ whole genome shotgun (WGS) entry which is preliminary data.</text>
</comment>
<protein>
    <recommendedName>
        <fullName evidence="5">HTH araC/xylS-type domain-containing protein</fullName>
    </recommendedName>
</protein>
<keyword evidence="4" id="KW-0472">Membrane</keyword>
<keyword evidence="3" id="KW-0804">Transcription</keyword>
<keyword evidence="2" id="KW-0238">DNA-binding</keyword>
<evidence type="ECO:0000256" key="1">
    <source>
        <dbReference type="ARBA" id="ARBA00023015"/>
    </source>
</evidence>
<dbReference type="RefSeq" id="WP_110362444.1">
    <property type="nucleotide sequence ID" value="NZ_QFLI01000010.1"/>
</dbReference>
<feature type="transmembrane region" description="Helical" evidence="4">
    <location>
        <begin position="174"/>
        <end position="192"/>
    </location>
</feature>
<evidence type="ECO:0000313" key="7">
    <source>
        <dbReference type="Proteomes" id="UP000248079"/>
    </source>
</evidence>
<dbReference type="OrthoDB" id="1157591at2"/>
<dbReference type="AlphaFoldDB" id="A0A2V3ZWT8"/>
<gene>
    <name evidence="6" type="ORF">DF185_18605</name>
</gene>
<keyword evidence="1" id="KW-0805">Transcription regulation</keyword>
<dbReference type="SMART" id="SM00342">
    <property type="entry name" value="HTH_ARAC"/>
    <property type="match status" value="1"/>
</dbReference>
<evidence type="ECO:0000256" key="2">
    <source>
        <dbReference type="ARBA" id="ARBA00023125"/>
    </source>
</evidence>
<sequence>MELDKIFILLLDTIDMWQAISVGLFLLILNSKKKNSLLLLGIFLVVSGLSALSEIFDFFNAYMKNPFLDILSFNFLWLLPTLLYLYVERVSIEETKKSSYYLLIPGGIDFILNIGKFLLPLQMKTAIEESLAYALFELIGVLFGLTLIVLIFRKIRKHSKLIKNQYSSIENRELKWLHTAILTIIISFLFAIVSEIVFSGFIADLFQSLLGLFITFWIAYNGLLQQTSINLVDIDSNLTSKPKDSAKGLLVDDKKEKQNQVVTKIKELLSEEKLFLNCDLTIVHIADKIGEHPRLVSGSINSICNVNFNRFINRYRVEEAKKLLQNKSSEHLNMEGVGFEAGFNSNSSFYSAFKNELNITPLQFLKNSNLGI</sequence>
<feature type="transmembrane region" description="Helical" evidence="4">
    <location>
        <begin position="68"/>
        <end position="87"/>
    </location>
</feature>
<dbReference type="InterPro" id="IPR018062">
    <property type="entry name" value="HTH_AraC-typ_CS"/>
</dbReference>